<protein>
    <submittedName>
        <fullName evidence="2">Uncharacterized protein</fullName>
    </submittedName>
</protein>
<feature type="region of interest" description="Disordered" evidence="1">
    <location>
        <begin position="66"/>
        <end position="89"/>
    </location>
</feature>
<proteinExistence type="predicted"/>
<dbReference type="Proteomes" id="UP000799436">
    <property type="component" value="Unassembled WGS sequence"/>
</dbReference>
<evidence type="ECO:0000313" key="3">
    <source>
        <dbReference type="Proteomes" id="UP000799436"/>
    </source>
</evidence>
<evidence type="ECO:0000313" key="2">
    <source>
        <dbReference type="EMBL" id="KAF2767551.1"/>
    </source>
</evidence>
<name>A0A6G1L3P8_9PEZI</name>
<gene>
    <name evidence="2" type="ORF">EJ03DRAFT_337533</name>
</gene>
<dbReference type="EMBL" id="ML995854">
    <property type="protein sequence ID" value="KAF2767551.1"/>
    <property type="molecule type" value="Genomic_DNA"/>
</dbReference>
<evidence type="ECO:0000256" key="1">
    <source>
        <dbReference type="SAM" id="MobiDB-lite"/>
    </source>
</evidence>
<sequence>MLFWQDGQECRSYDMPVCNTTARLVASVCLDPVKDAVMLFHRPFRNNHGQVLKMLQQACKAHPLKQSRASYHSVSSVADDTTPRNPPAMLQAAYEDPKDCHRKWTDRDHPPISLLRHSSTPTYPPKLPCSLIRASRPARFLDARPPRESYQTDA</sequence>
<feature type="compositionally biased region" description="Polar residues" evidence="1">
    <location>
        <begin position="67"/>
        <end position="79"/>
    </location>
</feature>
<reference evidence="2" key="1">
    <citation type="journal article" date="2020" name="Stud. Mycol.">
        <title>101 Dothideomycetes genomes: a test case for predicting lifestyles and emergence of pathogens.</title>
        <authorList>
            <person name="Haridas S."/>
            <person name="Albert R."/>
            <person name="Binder M."/>
            <person name="Bloem J."/>
            <person name="Labutti K."/>
            <person name="Salamov A."/>
            <person name="Andreopoulos B."/>
            <person name="Baker S."/>
            <person name="Barry K."/>
            <person name="Bills G."/>
            <person name="Bluhm B."/>
            <person name="Cannon C."/>
            <person name="Castanera R."/>
            <person name="Culley D."/>
            <person name="Daum C."/>
            <person name="Ezra D."/>
            <person name="Gonzalez J."/>
            <person name="Henrissat B."/>
            <person name="Kuo A."/>
            <person name="Liang C."/>
            <person name="Lipzen A."/>
            <person name="Lutzoni F."/>
            <person name="Magnuson J."/>
            <person name="Mondo S."/>
            <person name="Nolan M."/>
            <person name="Ohm R."/>
            <person name="Pangilinan J."/>
            <person name="Park H.-J."/>
            <person name="Ramirez L."/>
            <person name="Alfaro M."/>
            <person name="Sun H."/>
            <person name="Tritt A."/>
            <person name="Yoshinaga Y."/>
            <person name="Zwiers L.-H."/>
            <person name="Turgeon B."/>
            <person name="Goodwin S."/>
            <person name="Spatafora J."/>
            <person name="Crous P."/>
            <person name="Grigoriev I."/>
        </authorList>
    </citation>
    <scope>NUCLEOTIDE SEQUENCE</scope>
    <source>
        <strain evidence="2">CBS 116005</strain>
    </source>
</reference>
<accession>A0A6G1L3P8</accession>
<organism evidence="2 3">
    <name type="scientific">Teratosphaeria nubilosa</name>
    <dbReference type="NCBI Taxonomy" id="161662"/>
    <lineage>
        <taxon>Eukaryota</taxon>
        <taxon>Fungi</taxon>
        <taxon>Dikarya</taxon>
        <taxon>Ascomycota</taxon>
        <taxon>Pezizomycotina</taxon>
        <taxon>Dothideomycetes</taxon>
        <taxon>Dothideomycetidae</taxon>
        <taxon>Mycosphaerellales</taxon>
        <taxon>Teratosphaeriaceae</taxon>
        <taxon>Teratosphaeria</taxon>
    </lineage>
</organism>
<dbReference type="AlphaFoldDB" id="A0A6G1L3P8"/>
<keyword evidence="3" id="KW-1185">Reference proteome</keyword>